<evidence type="ECO:0000313" key="3">
    <source>
        <dbReference type="EMBL" id="GBM04955.1"/>
    </source>
</evidence>
<reference evidence="3 4" key="1">
    <citation type="journal article" date="2019" name="Sci. Rep.">
        <title>Orb-weaving spider Araneus ventricosus genome elucidates the spidroin gene catalogue.</title>
        <authorList>
            <person name="Kono N."/>
            <person name="Nakamura H."/>
            <person name="Ohtoshi R."/>
            <person name="Moran D.A.P."/>
            <person name="Shinohara A."/>
            <person name="Yoshida Y."/>
            <person name="Fujiwara M."/>
            <person name="Mori M."/>
            <person name="Tomita M."/>
            <person name="Arakawa K."/>
        </authorList>
    </citation>
    <scope>NUCLEOTIDE SEQUENCE [LARGE SCALE GENOMIC DNA]</scope>
</reference>
<dbReference type="SUPFAM" id="SSF55797">
    <property type="entry name" value="PR-1-like"/>
    <property type="match status" value="1"/>
</dbReference>
<accession>A0A4Y2CNQ5</accession>
<dbReference type="Pfam" id="PF00188">
    <property type="entry name" value="CAP"/>
    <property type="match status" value="1"/>
</dbReference>
<name>A0A4Y2CNQ5_ARAVE</name>
<dbReference type="EMBL" id="BGPR01000209">
    <property type="protein sequence ID" value="GBM04955.1"/>
    <property type="molecule type" value="Genomic_DNA"/>
</dbReference>
<dbReference type="PANTHER" id="PTHR10334">
    <property type="entry name" value="CYSTEINE-RICH SECRETORY PROTEIN-RELATED"/>
    <property type="match status" value="1"/>
</dbReference>
<dbReference type="InterPro" id="IPR001283">
    <property type="entry name" value="CRISP-related"/>
</dbReference>
<feature type="domain" description="SCP" evidence="2">
    <location>
        <begin position="148"/>
        <end position="283"/>
    </location>
</feature>
<dbReference type="Proteomes" id="UP000499080">
    <property type="component" value="Unassembled WGS sequence"/>
</dbReference>
<evidence type="ECO:0000313" key="4">
    <source>
        <dbReference type="Proteomes" id="UP000499080"/>
    </source>
</evidence>
<sequence>MFKKKDKNVADLKDSEKATKQTVTETVEKRGGVQTTTTTITCTKDEFGSAFKRLNLDPEKFKSGGTTVTRQIIYTNSSGQKEVLEETVETYGEPGQSSKIVKDLPKSKTSPMKLVLGSNQSSKPVKQNETVTSSKPAQSTAKPQKPGQFEEDCLKKHNEYRAKHGVPKLELSSEICGYAKEWADNLAAKDAFQHRTERKYGENIFMKWSSDPNHAVTGAEAVESWYSEIKDHTFGQEPRSLKSGHFTQVIWKESKKMGVAWARSRSGKILVVANYEPAGNFIGRFTENVPPPKK</sequence>
<feature type="compositionally biased region" description="Polar residues" evidence="1">
    <location>
        <begin position="117"/>
        <end position="142"/>
    </location>
</feature>
<dbReference type="FunFam" id="3.40.33.10:FF:000002">
    <property type="entry name" value="Golgi-associated plant pathogenesis-related protein 1"/>
    <property type="match status" value="1"/>
</dbReference>
<comment type="caution">
    <text evidence="3">The sequence shown here is derived from an EMBL/GenBank/DDBJ whole genome shotgun (WGS) entry which is preliminary data.</text>
</comment>
<feature type="region of interest" description="Disordered" evidence="1">
    <location>
        <begin position="89"/>
        <end position="148"/>
    </location>
</feature>
<dbReference type="Gene3D" id="3.40.33.10">
    <property type="entry name" value="CAP"/>
    <property type="match status" value="1"/>
</dbReference>
<proteinExistence type="predicted"/>
<dbReference type="InterPro" id="IPR035940">
    <property type="entry name" value="CAP_sf"/>
</dbReference>
<gene>
    <name evidence="3" type="primary">Glipr2_1</name>
    <name evidence="3" type="ORF">AVEN_126102_1</name>
</gene>
<dbReference type="InterPro" id="IPR034113">
    <property type="entry name" value="SCP_GAPR1-like"/>
</dbReference>
<evidence type="ECO:0000259" key="2">
    <source>
        <dbReference type="SMART" id="SM00198"/>
    </source>
</evidence>
<dbReference type="OrthoDB" id="6433391at2759"/>
<dbReference type="AlphaFoldDB" id="A0A4Y2CNQ5"/>
<dbReference type="PRINTS" id="PR00837">
    <property type="entry name" value="V5TPXLIKE"/>
</dbReference>
<dbReference type="GO" id="GO:0005576">
    <property type="term" value="C:extracellular region"/>
    <property type="evidence" value="ECO:0007669"/>
    <property type="project" value="InterPro"/>
</dbReference>
<dbReference type="PROSITE" id="PS01009">
    <property type="entry name" value="CRISP_1"/>
    <property type="match status" value="1"/>
</dbReference>
<dbReference type="InterPro" id="IPR018244">
    <property type="entry name" value="Allrgn_V5/Tpx1_CS"/>
</dbReference>
<feature type="compositionally biased region" description="Basic and acidic residues" evidence="1">
    <location>
        <begin position="7"/>
        <end position="19"/>
    </location>
</feature>
<organism evidence="3 4">
    <name type="scientific">Araneus ventricosus</name>
    <name type="common">Orbweaver spider</name>
    <name type="synonym">Epeira ventricosa</name>
    <dbReference type="NCBI Taxonomy" id="182803"/>
    <lineage>
        <taxon>Eukaryota</taxon>
        <taxon>Metazoa</taxon>
        <taxon>Ecdysozoa</taxon>
        <taxon>Arthropoda</taxon>
        <taxon>Chelicerata</taxon>
        <taxon>Arachnida</taxon>
        <taxon>Araneae</taxon>
        <taxon>Araneomorphae</taxon>
        <taxon>Entelegynae</taxon>
        <taxon>Araneoidea</taxon>
        <taxon>Araneidae</taxon>
        <taxon>Araneus</taxon>
    </lineage>
</organism>
<dbReference type="InterPro" id="IPR014044">
    <property type="entry name" value="CAP_dom"/>
</dbReference>
<dbReference type="SMART" id="SM00198">
    <property type="entry name" value="SCP"/>
    <property type="match status" value="1"/>
</dbReference>
<keyword evidence="4" id="KW-1185">Reference proteome</keyword>
<dbReference type="CDD" id="cd05382">
    <property type="entry name" value="CAP_GAPR1-like"/>
    <property type="match status" value="1"/>
</dbReference>
<protein>
    <submittedName>
        <fullName evidence="3">Golgi-associated plant pathogenesis-related protein 1</fullName>
    </submittedName>
</protein>
<evidence type="ECO:0000256" key="1">
    <source>
        <dbReference type="SAM" id="MobiDB-lite"/>
    </source>
</evidence>
<feature type="region of interest" description="Disordered" evidence="1">
    <location>
        <begin position="1"/>
        <end position="35"/>
    </location>
</feature>